<accession>A0ABU6KE02</accession>
<name>A0ABU6KE02_9BACI</name>
<keyword evidence="2" id="KW-1185">Reference proteome</keyword>
<dbReference type="SUPFAM" id="SSF56235">
    <property type="entry name" value="N-terminal nucleophile aminohydrolases (Ntn hydrolases)"/>
    <property type="match status" value="1"/>
</dbReference>
<gene>
    <name evidence="1" type="ORF">QGM71_07290</name>
</gene>
<organism evidence="1 2">
    <name type="scientific">Virgibacillus tibetensis</name>
    <dbReference type="NCBI Taxonomy" id="3042313"/>
    <lineage>
        <taxon>Bacteria</taxon>
        <taxon>Bacillati</taxon>
        <taxon>Bacillota</taxon>
        <taxon>Bacilli</taxon>
        <taxon>Bacillales</taxon>
        <taxon>Bacillaceae</taxon>
        <taxon>Virgibacillus</taxon>
    </lineage>
</organism>
<sequence>MNINSLYYPYSSQRMTIYARNGIVATSQPLATQAGLEMLKKGGNAIDAAIPNQLAYPFWSPAKY</sequence>
<evidence type="ECO:0008006" key="3">
    <source>
        <dbReference type="Google" id="ProtNLM"/>
    </source>
</evidence>
<dbReference type="PANTHER" id="PTHR43881">
    <property type="entry name" value="GAMMA-GLUTAMYLTRANSPEPTIDASE (AFU_ORTHOLOGUE AFUA_4G13580)"/>
    <property type="match status" value="1"/>
</dbReference>
<dbReference type="Proteomes" id="UP001335737">
    <property type="component" value="Unassembled WGS sequence"/>
</dbReference>
<evidence type="ECO:0000313" key="2">
    <source>
        <dbReference type="Proteomes" id="UP001335737"/>
    </source>
</evidence>
<reference evidence="1 2" key="1">
    <citation type="journal article" date="2024" name="Int. J. Syst. Evol. Microbiol.">
        <title>Virgibacillus tibetensis sp. nov., isolated from salt lake on the Tibetan Plateau of China.</title>
        <authorList>
            <person name="Phurbu D."/>
            <person name="Liu Z.-X."/>
            <person name="Wang R."/>
            <person name="Zheng Y.-Y."/>
            <person name="Liu H.-C."/>
            <person name="Zhou Y.-G."/>
            <person name="Yu Y.-J."/>
            <person name="Li A.-H."/>
        </authorList>
    </citation>
    <scope>NUCLEOTIDE SEQUENCE [LARGE SCALE GENOMIC DNA]</scope>
    <source>
        <strain evidence="1 2">C22-A2</strain>
    </source>
</reference>
<dbReference type="EMBL" id="JARZFX010000002">
    <property type="protein sequence ID" value="MEC5423303.1"/>
    <property type="molecule type" value="Genomic_DNA"/>
</dbReference>
<dbReference type="PANTHER" id="PTHR43881:SF1">
    <property type="entry name" value="GAMMA-GLUTAMYLTRANSPEPTIDASE (AFU_ORTHOLOGUE AFUA_4G13580)"/>
    <property type="match status" value="1"/>
</dbReference>
<protein>
    <recommendedName>
        <fullName evidence="3">Gamma-glutamyltransferase</fullName>
    </recommendedName>
</protein>
<evidence type="ECO:0000313" key="1">
    <source>
        <dbReference type="EMBL" id="MEC5423303.1"/>
    </source>
</evidence>
<proteinExistence type="predicted"/>
<dbReference type="InterPro" id="IPR052896">
    <property type="entry name" value="GGT-like_enzyme"/>
</dbReference>
<comment type="caution">
    <text evidence="1">The sequence shown here is derived from an EMBL/GenBank/DDBJ whole genome shotgun (WGS) entry which is preliminary data.</text>
</comment>
<dbReference type="InterPro" id="IPR029055">
    <property type="entry name" value="Ntn_hydrolases_N"/>
</dbReference>